<dbReference type="InterPro" id="IPR000700">
    <property type="entry name" value="PAS-assoc_C"/>
</dbReference>
<dbReference type="InterPro" id="IPR035965">
    <property type="entry name" value="PAS-like_dom_sf"/>
</dbReference>
<comment type="caution">
    <text evidence="7">The sequence shown here is derived from an EMBL/GenBank/DDBJ whole genome shotgun (WGS) entry which is preliminary data.</text>
</comment>
<dbReference type="GeneID" id="96953668"/>
<evidence type="ECO:0000256" key="3">
    <source>
        <dbReference type="ARBA" id="ARBA00022991"/>
    </source>
</evidence>
<dbReference type="Proteomes" id="UP001596434">
    <property type="component" value="Unassembled WGS sequence"/>
</dbReference>
<dbReference type="SUPFAM" id="SSF55785">
    <property type="entry name" value="PYP-like sensor domain (PAS domain)"/>
    <property type="match status" value="1"/>
</dbReference>
<accession>A0ABD5ZY78</accession>
<dbReference type="PANTHER" id="PTHR47429">
    <property type="entry name" value="PROTEIN TWIN LOV 1"/>
    <property type="match status" value="1"/>
</dbReference>
<dbReference type="Pfam" id="PF13426">
    <property type="entry name" value="PAS_9"/>
    <property type="match status" value="1"/>
</dbReference>
<dbReference type="RefSeq" id="WP_379703539.1">
    <property type="nucleotide sequence ID" value="NZ_JBHTAT010000001.1"/>
</dbReference>
<gene>
    <name evidence="7" type="ORF">ACFQKE_08420</name>
</gene>
<dbReference type="InterPro" id="IPR000014">
    <property type="entry name" value="PAS"/>
</dbReference>
<dbReference type="SUPFAM" id="SSF52172">
    <property type="entry name" value="CheY-like"/>
    <property type="match status" value="1"/>
</dbReference>
<feature type="domain" description="PAS" evidence="5">
    <location>
        <begin position="160"/>
        <end position="233"/>
    </location>
</feature>
<proteinExistence type="predicted"/>
<protein>
    <submittedName>
        <fullName evidence="7">PAS domain-containing protein</fullName>
    </submittedName>
</protein>
<evidence type="ECO:0000256" key="2">
    <source>
        <dbReference type="ARBA" id="ARBA00022643"/>
    </source>
</evidence>
<dbReference type="Gene3D" id="3.30.565.10">
    <property type="entry name" value="Histidine kinase-like ATPase, C-terminal domain"/>
    <property type="match status" value="1"/>
</dbReference>
<evidence type="ECO:0000259" key="5">
    <source>
        <dbReference type="PROSITE" id="PS50112"/>
    </source>
</evidence>
<reference evidence="7 8" key="1">
    <citation type="journal article" date="2019" name="Int. J. Syst. Evol. Microbiol.">
        <title>The Global Catalogue of Microorganisms (GCM) 10K type strain sequencing project: providing services to taxonomists for standard genome sequencing and annotation.</title>
        <authorList>
            <consortium name="The Broad Institute Genomics Platform"/>
            <consortium name="The Broad Institute Genome Sequencing Center for Infectious Disease"/>
            <person name="Wu L."/>
            <person name="Ma J."/>
        </authorList>
    </citation>
    <scope>NUCLEOTIDE SEQUENCE [LARGE SCALE GENOMIC DNA]</scope>
    <source>
        <strain evidence="7 8">GX21</strain>
    </source>
</reference>
<dbReference type="Gene3D" id="3.30.450.20">
    <property type="entry name" value="PAS domain"/>
    <property type="match status" value="1"/>
</dbReference>
<keyword evidence="1" id="KW-0285">Flavoprotein</keyword>
<dbReference type="InterPro" id="IPR001610">
    <property type="entry name" value="PAC"/>
</dbReference>
<dbReference type="NCBIfam" id="TIGR00229">
    <property type="entry name" value="sensory_box"/>
    <property type="match status" value="1"/>
</dbReference>
<dbReference type="SMART" id="SM00387">
    <property type="entry name" value="HATPase_c"/>
    <property type="match status" value="1"/>
</dbReference>
<dbReference type="InterPro" id="IPR005467">
    <property type="entry name" value="His_kinase_dom"/>
</dbReference>
<name>A0ABD5ZY78_9EURY</name>
<sequence length="497" mass="55110">MSNELGEERTTERPEDGRTAVEELRVLLFMRPGPDRELLAEALGPQYRIAASTDPATLDGAFDCCVFDRRGLGGPDFDRVADVVAAGQDAGEAFLPFVLLVSGEANDGVETAVWEHVDDVIELPAEKAELRSRIGNLIERRRTAVELRSRSAELEATVDELRLKERAMDEAPVGIVITDPDRDDNPIVYVNERFQTLTGYDSDEALGKNCRFLQGEDTDPRTRRALRERIDAERPVAVDIVNYRKNGRRFWQRVDIAPLHDDGHVENFVGFQTDITSRKIRERRLQVLNRVLSHNLKNKMNLIEGHVALLREVADVDDSLDSFGVIERAAVDLMDLADSVRRIDRVISTAESSAESFVLNERIEQLVSVFEDRYPEATFSVSLPDDPVEVAVGGLITAIEEAVENAVVHNAGPSPTVDIHVETRAGRWVDVEIEDDGPGIPNREVDVLDGGETPLNHAERLGLWQIHWIVTKAGGTFSVTDTESGGTVVTLSIPLEG</sequence>
<keyword evidence="8" id="KW-1185">Reference proteome</keyword>
<keyword evidence="3" id="KW-0157">Chromophore</keyword>
<dbReference type="Pfam" id="PF02518">
    <property type="entry name" value="HATPase_c"/>
    <property type="match status" value="1"/>
</dbReference>
<feature type="domain" description="PAC" evidence="6">
    <location>
        <begin position="234"/>
        <end position="287"/>
    </location>
</feature>
<dbReference type="InterPro" id="IPR003594">
    <property type="entry name" value="HATPase_dom"/>
</dbReference>
<dbReference type="InterPro" id="IPR036890">
    <property type="entry name" value="HATPase_C_sf"/>
</dbReference>
<dbReference type="EMBL" id="JBHTAT010000001">
    <property type="protein sequence ID" value="MFC7255316.1"/>
    <property type="molecule type" value="Genomic_DNA"/>
</dbReference>
<feature type="domain" description="Histidine kinase" evidence="4">
    <location>
        <begin position="291"/>
        <end position="497"/>
    </location>
</feature>
<dbReference type="PROSITE" id="PS50112">
    <property type="entry name" value="PAS"/>
    <property type="match status" value="1"/>
</dbReference>
<evidence type="ECO:0000259" key="4">
    <source>
        <dbReference type="PROSITE" id="PS50109"/>
    </source>
</evidence>
<evidence type="ECO:0000313" key="8">
    <source>
        <dbReference type="Proteomes" id="UP001596434"/>
    </source>
</evidence>
<dbReference type="PROSITE" id="PS50113">
    <property type="entry name" value="PAC"/>
    <property type="match status" value="1"/>
</dbReference>
<evidence type="ECO:0000259" key="6">
    <source>
        <dbReference type="PROSITE" id="PS50113"/>
    </source>
</evidence>
<dbReference type="CDD" id="cd00130">
    <property type="entry name" value="PAS"/>
    <property type="match status" value="1"/>
</dbReference>
<dbReference type="PROSITE" id="PS50109">
    <property type="entry name" value="HIS_KIN"/>
    <property type="match status" value="1"/>
</dbReference>
<organism evidence="7 8">
    <name type="scientific">Haloplanus litoreus</name>
    <dbReference type="NCBI Taxonomy" id="767515"/>
    <lineage>
        <taxon>Archaea</taxon>
        <taxon>Methanobacteriati</taxon>
        <taxon>Methanobacteriota</taxon>
        <taxon>Stenosarchaea group</taxon>
        <taxon>Halobacteria</taxon>
        <taxon>Halobacteriales</taxon>
        <taxon>Haloferacaceae</taxon>
        <taxon>Haloplanus</taxon>
    </lineage>
</organism>
<dbReference type="InterPro" id="IPR011006">
    <property type="entry name" value="CheY-like_superfamily"/>
</dbReference>
<evidence type="ECO:0000313" key="7">
    <source>
        <dbReference type="EMBL" id="MFC7255316.1"/>
    </source>
</evidence>
<dbReference type="SUPFAM" id="SSF55874">
    <property type="entry name" value="ATPase domain of HSP90 chaperone/DNA topoisomerase II/histidine kinase"/>
    <property type="match status" value="1"/>
</dbReference>
<dbReference type="SMART" id="SM00086">
    <property type="entry name" value="PAC"/>
    <property type="match status" value="1"/>
</dbReference>
<dbReference type="SMART" id="SM00091">
    <property type="entry name" value="PAS"/>
    <property type="match status" value="1"/>
</dbReference>
<keyword evidence="2" id="KW-0288">FMN</keyword>
<dbReference type="AlphaFoldDB" id="A0ABD5ZY78"/>
<evidence type="ECO:0000256" key="1">
    <source>
        <dbReference type="ARBA" id="ARBA00022630"/>
    </source>
</evidence>
<dbReference type="PANTHER" id="PTHR47429:SF2">
    <property type="entry name" value="PROTEIN TWIN LOV 1"/>
    <property type="match status" value="1"/>
</dbReference>